<accession>A0A2I1D786</accession>
<name>A0A2I1D786_ASPC2</name>
<protein>
    <submittedName>
        <fullName evidence="2">Uncharacterized protein</fullName>
    </submittedName>
</protein>
<evidence type="ECO:0000313" key="3">
    <source>
        <dbReference type="Proteomes" id="UP000234254"/>
    </source>
</evidence>
<sequence length="111" mass="11619">MKKPSTKSKQPKSPSSPRSPSPRRPPSGAPSTRPSSPPRNGDRPNPHPRRHGPVLLQLLDVARGPRHLPGGSVRAAEGARERVRHAAAAVVGGAGARGEGEEAGVERVDVE</sequence>
<dbReference type="RefSeq" id="XP_024694336.1">
    <property type="nucleotide sequence ID" value="XM_024832677.1"/>
</dbReference>
<keyword evidence="3" id="KW-1185">Reference proteome</keyword>
<reference evidence="2" key="1">
    <citation type="submission" date="2016-12" db="EMBL/GenBank/DDBJ databases">
        <title>The genomes of Aspergillus section Nigri reveals drivers in fungal speciation.</title>
        <authorList>
            <consortium name="DOE Joint Genome Institute"/>
            <person name="Vesth T.C."/>
            <person name="Nybo J."/>
            <person name="Theobald S."/>
            <person name="Brandl J."/>
            <person name="Frisvad J.C."/>
            <person name="Nielsen K.F."/>
            <person name="Lyhne E.K."/>
            <person name="Kogle M.E."/>
            <person name="Kuo A."/>
            <person name="Riley R."/>
            <person name="Clum A."/>
            <person name="Nolan M."/>
            <person name="Lipzen A."/>
            <person name="Salamov A."/>
            <person name="Henrissat B."/>
            <person name="Wiebenga A."/>
            <person name="De vries R.P."/>
            <person name="Grigoriev I.V."/>
            <person name="Mortensen U.H."/>
            <person name="Andersen M.R."/>
            <person name="Baker S.E."/>
        </authorList>
    </citation>
    <scope>NUCLEOTIDE SEQUENCE</scope>
    <source>
        <strain evidence="2">IBT 28561</strain>
    </source>
</reference>
<dbReference type="Proteomes" id="UP000234254">
    <property type="component" value="Unassembled WGS sequence"/>
</dbReference>
<dbReference type="EMBL" id="MSFM01000004">
    <property type="protein sequence ID" value="PKY05742.1"/>
    <property type="molecule type" value="Genomic_DNA"/>
</dbReference>
<evidence type="ECO:0000256" key="1">
    <source>
        <dbReference type="SAM" id="MobiDB-lite"/>
    </source>
</evidence>
<evidence type="ECO:0000313" key="2">
    <source>
        <dbReference type="EMBL" id="PKY05742.1"/>
    </source>
</evidence>
<dbReference type="AlphaFoldDB" id="A0A2I1D786"/>
<dbReference type="VEuPathDB" id="FungiDB:P168DRAFT_130128"/>
<proteinExistence type="predicted"/>
<dbReference type="GeneID" id="36540199"/>
<feature type="compositionally biased region" description="Basic residues" evidence="1">
    <location>
        <begin position="1"/>
        <end position="10"/>
    </location>
</feature>
<feature type="region of interest" description="Disordered" evidence="1">
    <location>
        <begin position="1"/>
        <end position="53"/>
    </location>
</feature>
<comment type="caution">
    <text evidence="2">The sequence shown here is derived from an EMBL/GenBank/DDBJ whole genome shotgun (WGS) entry which is preliminary data.</text>
</comment>
<organism evidence="2 3">
    <name type="scientific">Aspergillus campestris (strain IBT 28561)</name>
    <dbReference type="NCBI Taxonomy" id="1392248"/>
    <lineage>
        <taxon>Eukaryota</taxon>
        <taxon>Fungi</taxon>
        <taxon>Dikarya</taxon>
        <taxon>Ascomycota</taxon>
        <taxon>Pezizomycotina</taxon>
        <taxon>Eurotiomycetes</taxon>
        <taxon>Eurotiomycetidae</taxon>
        <taxon>Eurotiales</taxon>
        <taxon>Aspergillaceae</taxon>
        <taxon>Aspergillus</taxon>
        <taxon>Aspergillus subgen. Circumdati</taxon>
    </lineage>
</organism>
<gene>
    <name evidence="2" type="ORF">P168DRAFT_130128</name>
</gene>
<feature type="compositionally biased region" description="Pro residues" evidence="1">
    <location>
        <begin position="17"/>
        <end position="28"/>
    </location>
</feature>